<name>A0A179D2V2_9BACT</name>
<protein>
    <submittedName>
        <fullName evidence="2">Uncharacterized protein</fullName>
    </submittedName>
</protein>
<evidence type="ECO:0000256" key="1">
    <source>
        <dbReference type="SAM" id="MobiDB-lite"/>
    </source>
</evidence>
<dbReference type="STRING" id="999894.TDIS_2096"/>
<accession>A0A179D2V2</accession>
<gene>
    <name evidence="2" type="ORF">TDIS_2096</name>
</gene>
<keyword evidence="3" id="KW-1185">Reference proteome</keyword>
<sequence length="79" mass="9408">MKYRSLDGTPSVRENGNMKMLTREELNQVMAYYFKASFTTRNEEADKEEWSRILQEVEATEEELSTPEWQEALKYLAEH</sequence>
<dbReference type="Proteomes" id="UP000078390">
    <property type="component" value="Unassembled WGS sequence"/>
</dbReference>
<dbReference type="EMBL" id="LWLG01000026">
    <property type="protein sequence ID" value="OAQ19802.1"/>
    <property type="molecule type" value="Genomic_DNA"/>
</dbReference>
<feature type="region of interest" description="Disordered" evidence="1">
    <location>
        <begin position="1"/>
        <end position="20"/>
    </location>
</feature>
<evidence type="ECO:0000313" key="2">
    <source>
        <dbReference type="EMBL" id="OAQ19802.1"/>
    </source>
</evidence>
<proteinExistence type="predicted"/>
<comment type="caution">
    <text evidence="2">The sequence shown here is derived from an EMBL/GenBank/DDBJ whole genome shotgun (WGS) entry which is preliminary data.</text>
</comment>
<dbReference type="AlphaFoldDB" id="A0A179D2V2"/>
<organism evidence="2 3">
    <name type="scientific">Thermosulfurimonas dismutans</name>
    <dbReference type="NCBI Taxonomy" id="999894"/>
    <lineage>
        <taxon>Bacteria</taxon>
        <taxon>Pseudomonadati</taxon>
        <taxon>Thermodesulfobacteriota</taxon>
        <taxon>Thermodesulfobacteria</taxon>
        <taxon>Thermodesulfobacteriales</taxon>
        <taxon>Thermodesulfobacteriaceae</taxon>
        <taxon>Thermosulfurimonas</taxon>
    </lineage>
</organism>
<reference evidence="2 3" key="1">
    <citation type="submission" date="2016-04" db="EMBL/GenBank/DDBJ databases">
        <title>Genome analysis of Thermosulfurimonas dismutans, the first thermophilic sulfur-disproportionating bacterium of the phylum Thermodesulfobacteria.</title>
        <authorList>
            <person name="Mardanov A.V."/>
            <person name="Beletsky A.V."/>
            <person name="Kadnikov V.V."/>
            <person name="Slobodkin A.I."/>
            <person name="Ravin N.V."/>
        </authorList>
    </citation>
    <scope>NUCLEOTIDE SEQUENCE [LARGE SCALE GENOMIC DNA]</scope>
    <source>
        <strain evidence="2 3">S95</strain>
    </source>
</reference>
<evidence type="ECO:0000313" key="3">
    <source>
        <dbReference type="Proteomes" id="UP000078390"/>
    </source>
</evidence>